<dbReference type="InterPro" id="IPR045741">
    <property type="entry name" value="PorV"/>
</dbReference>
<dbReference type="AlphaFoldDB" id="A0A7V2F734"/>
<proteinExistence type="predicted"/>
<gene>
    <name evidence="2" type="ORF">ENO59_11630</name>
</gene>
<feature type="domain" description="Type IX secretion system protein PorV" evidence="1">
    <location>
        <begin position="70"/>
        <end position="207"/>
    </location>
</feature>
<sequence length="376" mass="42094">MCVTRAMKTRVRPDCPHLTLRAFCLRVMCCWVFPMRFKLLKRVLVCLLLGVVALGRTAYAQLLPSYGRDRAGTSGFQFLKIPLDARSAALGETVVAHAFDASALFWNPALAAQVEKFQIGLGHTAYFVDVRLDYWALLVPLSRSGVRLGLSLQMLDSGEMPVTTEFQPYGTGEMFQFRDVALGVSFAQPLTDLFSYGLTARYVRESVAGLVAQTVLLDLGIFYRVGDTGVQMGMAIRHFGFDGRPKGRLERPMIGGEGRVQETHFDVITPPTTFLLGFSYALWQHHPQHRLALLGQLTKPNDNAESFNIGTEYTWNRTLFVRIGYRLGVEEMRMPTLGVGLQLPEVFSGLGARFDYGFQNLERLGTVHRVGLNLEW</sequence>
<protein>
    <submittedName>
        <fullName evidence="2">PorV/PorQ family protein</fullName>
    </submittedName>
</protein>
<dbReference type="Pfam" id="PF19572">
    <property type="entry name" value="PorV"/>
    <property type="match status" value="1"/>
</dbReference>
<dbReference type="SUPFAM" id="SSF56935">
    <property type="entry name" value="Porins"/>
    <property type="match status" value="1"/>
</dbReference>
<organism evidence="2">
    <name type="scientific">Rhodothermus marinus</name>
    <name type="common">Rhodothermus obamensis</name>
    <dbReference type="NCBI Taxonomy" id="29549"/>
    <lineage>
        <taxon>Bacteria</taxon>
        <taxon>Pseudomonadati</taxon>
        <taxon>Rhodothermota</taxon>
        <taxon>Rhodothermia</taxon>
        <taxon>Rhodothermales</taxon>
        <taxon>Rhodothermaceae</taxon>
        <taxon>Rhodothermus</taxon>
    </lineage>
</organism>
<comment type="caution">
    <text evidence="2">The sequence shown here is derived from an EMBL/GenBank/DDBJ whole genome shotgun (WGS) entry which is preliminary data.</text>
</comment>
<name>A0A7V2F734_RHOMR</name>
<dbReference type="Gene3D" id="2.40.160.60">
    <property type="entry name" value="Outer membrane protein transport protein (OMPP1/FadL/TodX)"/>
    <property type="match status" value="1"/>
</dbReference>
<dbReference type="EMBL" id="DSGB01000006">
    <property type="protein sequence ID" value="HER97134.1"/>
    <property type="molecule type" value="Genomic_DNA"/>
</dbReference>
<evidence type="ECO:0000313" key="2">
    <source>
        <dbReference type="EMBL" id="HER97134.1"/>
    </source>
</evidence>
<reference evidence="2" key="1">
    <citation type="journal article" date="2020" name="mSystems">
        <title>Genome- and Community-Level Interaction Insights into Carbon Utilization and Element Cycling Functions of Hydrothermarchaeota in Hydrothermal Sediment.</title>
        <authorList>
            <person name="Zhou Z."/>
            <person name="Liu Y."/>
            <person name="Xu W."/>
            <person name="Pan J."/>
            <person name="Luo Z.H."/>
            <person name="Li M."/>
        </authorList>
    </citation>
    <scope>NUCLEOTIDE SEQUENCE [LARGE SCALE GENOMIC DNA]</scope>
    <source>
        <strain evidence="2">SpSt-143</strain>
    </source>
</reference>
<evidence type="ECO:0000259" key="1">
    <source>
        <dbReference type="Pfam" id="PF19572"/>
    </source>
</evidence>
<dbReference type="NCBIfam" id="NF033709">
    <property type="entry name" value="PorV_fam"/>
    <property type="match status" value="1"/>
</dbReference>
<accession>A0A7V2F734</accession>